<organism evidence="1 2">
    <name type="scientific">Parafrankia soli</name>
    <dbReference type="NCBI Taxonomy" id="2599596"/>
    <lineage>
        <taxon>Bacteria</taxon>
        <taxon>Bacillati</taxon>
        <taxon>Actinomycetota</taxon>
        <taxon>Actinomycetes</taxon>
        <taxon>Frankiales</taxon>
        <taxon>Frankiaceae</taxon>
        <taxon>Parafrankia</taxon>
    </lineage>
</organism>
<dbReference type="EMBL" id="MAXA01000213">
    <property type="protein sequence ID" value="OHV28375.1"/>
    <property type="molecule type" value="Genomic_DNA"/>
</dbReference>
<dbReference type="RefSeq" id="WP_041254788.1">
    <property type="nucleotide sequence ID" value="NZ_JBFLUH010000156.1"/>
</dbReference>
<dbReference type="OrthoDB" id="3214232at2"/>
<keyword evidence="2" id="KW-1185">Reference proteome</keyword>
<evidence type="ECO:0000313" key="1">
    <source>
        <dbReference type="EMBL" id="OHV28375.1"/>
    </source>
</evidence>
<proteinExistence type="predicted"/>
<sequence length="83" mass="9256">MVSDQPTGVVESIEDLDPDHVFSAHRDQVILAVRITPVFNALDLGLVTAVIDAANHAGFALVREQTFRDEWLLCVFDAYEEQD</sequence>
<comment type="caution">
    <text evidence="1">The sequence shown here is derived from an EMBL/GenBank/DDBJ whole genome shotgun (WGS) entry which is preliminary data.</text>
</comment>
<gene>
    <name evidence="1" type="ORF">BBK14_04365</name>
</gene>
<protein>
    <submittedName>
        <fullName evidence="1">Uncharacterized protein</fullName>
    </submittedName>
</protein>
<evidence type="ECO:0000313" key="2">
    <source>
        <dbReference type="Proteomes" id="UP000179769"/>
    </source>
</evidence>
<accession>A0A1S1Q5A0</accession>
<reference evidence="2" key="1">
    <citation type="submission" date="2016-07" db="EMBL/GenBank/DDBJ databases">
        <title>Frankia sp. NRRL B-16219 Genome sequencing.</title>
        <authorList>
            <person name="Ghodhbane-Gtari F."/>
            <person name="Swanson E."/>
            <person name="Gueddou A."/>
            <person name="Louati M."/>
            <person name="Nouioui I."/>
            <person name="Hezbri K."/>
            <person name="Abebe-Akele F."/>
            <person name="Simpson S."/>
            <person name="Morris K."/>
            <person name="Thomas K."/>
            <person name="Gtari M."/>
            <person name="Tisa L.S."/>
        </authorList>
    </citation>
    <scope>NUCLEOTIDE SEQUENCE [LARGE SCALE GENOMIC DNA]</scope>
    <source>
        <strain evidence="2">NRRL B-16219</strain>
    </source>
</reference>
<dbReference type="AlphaFoldDB" id="A0A1S1Q5A0"/>
<dbReference type="Proteomes" id="UP000179769">
    <property type="component" value="Unassembled WGS sequence"/>
</dbReference>
<name>A0A1S1Q5A0_9ACTN</name>